<dbReference type="GO" id="GO:0017004">
    <property type="term" value="P:cytochrome complex assembly"/>
    <property type="evidence" value="ECO:0007669"/>
    <property type="project" value="UniProtKB-KW"/>
</dbReference>
<evidence type="ECO:0000256" key="5">
    <source>
        <dbReference type="ARBA" id="ARBA00022748"/>
    </source>
</evidence>
<dbReference type="PANTHER" id="PTHR47870">
    <property type="entry name" value="CYTOCHROME C-TYPE BIOGENESIS PROTEIN CCMH"/>
    <property type="match status" value="1"/>
</dbReference>
<keyword evidence="2 7" id="KW-0349">Heme</keyword>
<proteinExistence type="inferred from homology"/>
<organism evidence="9 10">
    <name type="scientific">Nereida ignava</name>
    <dbReference type="NCBI Taxonomy" id="282199"/>
    <lineage>
        <taxon>Bacteria</taxon>
        <taxon>Pseudomonadati</taxon>
        <taxon>Pseudomonadota</taxon>
        <taxon>Alphaproteobacteria</taxon>
        <taxon>Rhodobacterales</taxon>
        <taxon>Roseobacteraceae</taxon>
        <taxon>Nereida</taxon>
    </lineage>
</organism>
<feature type="transmembrane region" description="Helical" evidence="7">
    <location>
        <begin position="108"/>
        <end position="129"/>
    </location>
</feature>
<evidence type="ECO:0000256" key="4">
    <source>
        <dbReference type="ARBA" id="ARBA00022729"/>
    </source>
</evidence>
<gene>
    <name evidence="9" type="primary">ccmH_2</name>
    <name evidence="9" type="ORF">NIG5292_01692</name>
</gene>
<protein>
    <recommendedName>
        <fullName evidence="7">Cytochrome c-type biogenesis protein</fullName>
    </recommendedName>
</protein>
<dbReference type="InterPro" id="IPR051263">
    <property type="entry name" value="C-type_cytochrome_biogenesis"/>
</dbReference>
<dbReference type="PANTHER" id="PTHR47870:SF1">
    <property type="entry name" value="CYTOCHROME C-TYPE BIOGENESIS PROTEIN CCMH"/>
    <property type="match status" value="1"/>
</dbReference>
<keyword evidence="7" id="KW-0812">Transmembrane</keyword>
<dbReference type="RefSeq" id="WP_048599068.1">
    <property type="nucleotide sequence ID" value="NZ_CBFHGK010000003.1"/>
</dbReference>
<keyword evidence="7" id="KW-1133">Transmembrane helix</keyword>
<dbReference type="EMBL" id="CVQV01000008">
    <property type="protein sequence ID" value="CRK75641.1"/>
    <property type="molecule type" value="Genomic_DNA"/>
</dbReference>
<sequence length="155" mass="16623">MIAVASRLYGLVGLIALMAMPAFAVQPDEVLDDPALEARARVISKELRCPVCQNESIDESHAEVARDLRLLVRERVSAGDSNDEALSFIVARYGEFVLLNPPAKGSTLILWLAGPAMLLIGGIGAAAYLRGRAAPVPADELSADETKRLTELLNK</sequence>
<dbReference type="Gene3D" id="1.10.8.640">
    <property type="entry name" value="Cytochrome C biogenesis protein"/>
    <property type="match status" value="1"/>
</dbReference>
<keyword evidence="5" id="KW-0201">Cytochrome c-type biogenesis</keyword>
<evidence type="ECO:0000256" key="3">
    <source>
        <dbReference type="ARBA" id="ARBA00022723"/>
    </source>
</evidence>
<keyword evidence="6 7" id="KW-0408">Iron</keyword>
<dbReference type="Pfam" id="PF03918">
    <property type="entry name" value="CcmH"/>
    <property type="match status" value="1"/>
</dbReference>
<evidence type="ECO:0000256" key="2">
    <source>
        <dbReference type="ARBA" id="ARBA00022617"/>
    </source>
</evidence>
<feature type="chain" id="PRO_5011023190" description="Cytochrome c-type biogenesis protein" evidence="7">
    <location>
        <begin position="25"/>
        <end position="155"/>
    </location>
</feature>
<keyword evidence="4 7" id="KW-0732">Signal</keyword>
<comment type="function">
    <text evidence="7">Possible subunit of a heme lyase.</text>
</comment>
<evidence type="ECO:0000313" key="10">
    <source>
        <dbReference type="Proteomes" id="UP000048949"/>
    </source>
</evidence>
<dbReference type="Proteomes" id="UP000048949">
    <property type="component" value="Unassembled WGS sequence"/>
</dbReference>
<dbReference type="AlphaFoldDB" id="A0A0U1NLM7"/>
<dbReference type="InterPro" id="IPR038297">
    <property type="entry name" value="CcmH/CycL/NrfF/Ccl2_sf"/>
</dbReference>
<evidence type="ECO:0000259" key="8">
    <source>
        <dbReference type="Pfam" id="PF03918"/>
    </source>
</evidence>
<keyword evidence="7" id="KW-0472">Membrane</keyword>
<evidence type="ECO:0000256" key="1">
    <source>
        <dbReference type="ARBA" id="ARBA00010342"/>
    </source>
</evidence>
<evidence type="ECO:0000256" key="6">
    <source>
        <dbReference type="ARBA" id="ARBA00023004"/>
    </source>
</evidence>
<keyword evidence="3 7" id="KW-0479">Metal-binding</keyword>
<reference evidence="9 10" key="1">
    <citation type="submission" date="2015-04" db="EMBL/GenBank/DDBJ databases">
        <authorList>
            <person name="Syromyatnikov M.Y."/>
            <person name="Popov V.N."/>
        </authorList>
    </citation>
    <scope>NUCLEOTIDE SEQUENCE [LARGE SCALE GENOMIC DNA]</scope>
    <source>
        <strain evidence="9 10">CECT 5292</strain>
    </source>
</reference>
<dbReference type="GO" id="GO:0005886">
    <property type="term" value="C:plasma membrane"/>
    <property type="evidence" value="ECO:0007669"/>
    <property type="project" value="TreeGrafter"/>
</dbReference>
<dbReference type="STRING" id="282199.GCA_001049735_01691"/>
<comment type="similarity">
    <text evidence="1 7">Belongs to the CcmH/CycL/Ccl2/NrfF family.</text>
</comment>
<feature type="domain" description="CcmH/CycL/Ccl2/NrfF N-terminal" evidence="8">
    <location>
        <begin position="14"/>
        <end position="153"/>
    </location>
</feature>
<name>A0A0U1NLM7_9RHOB</name>
<accession>A0A0U1NLM7</accession>
<dbReference type="CDD" id="cd16378">
    <property type="entry name" value="CcmH_N"/>
    <property type="match status" value="1"/>
</dbReference>
<dbReference type="GO" id="GO:0046872">
    <property type="term" value="F:metal ion binding"/>
    <property type="evidence" value="ECO:0007669"/>
    <property type="project" value="UniProtKB-KW"/>
</dbReference>
<evidence type="ECO:0000256" key="7">
    <source>
        <dbReference type="RuleBase" id="RU364112"/>
    </source>
</evidence>
<keyword evidence="10" id="KW-1185">Reference proteome</keyword>
<evidence type="ECO:0000313" key="9">
    <source>
        <dbReference type="EMBL" id="CRK75641.1"/>
    </source>
</evidence>
<feature type="signal peptide" evidence="7">
    <location>
        <begin position="1"/>
        <end position="24"/>
    </location>
</feature>
<dbReference type="InterPro" id="IPR005616">
    <property type="entry name" value="CcmH/CycL/Ccl2/NrfF_N"/>
</dbReference>
<dbReference type="OrthoDB" id="9804975at2"/>